<dbReference type="KEGG" id="tpal:117642303"/>
<evidence type="ECO:0000256" key="1">
    <source>
        <dbReference type="SAM" id="MobiDB-lite"/>
    </source>
</evidence>
<sequence length="191" mass="19338">MPAGVLEVAAKAVVLLLLALLGTATSAVTTVTTSTASSAAANANLGSINLQGARKPGDQLLFEYRVTRRAKPFKVITEAVVYPMTTGQKPGVITLIEVRSPKRRHDEVHIKSGGVGERSATILLKSARGRGLDVVVNIFGIPANAKPTSASPEAGDAGDATADGDAAASASQTSTSGDEGATTTAAADAER</sequence>
<dbReference type="RefSeq" id="XP_034236266.1">
    <property type="nucleotide sequence ID" value="XM_034380375.1"/>
</dbReference>
<feature type="signal peptide" evidence="2">
    <location>
        <begin position="1"/>
        <end position="26"/>
    </location>
</feature>
<dbReference type="InterPro" id="IPR031734">
    <property type="entry name" value="MBF2"/>
</dbReference>
<dbReference type="OrthoDB" id="8192785at2759"/>
<dbReference type="GeneID" id="117642303"/>
<gene>
    <name evidence="4" type="primary">LOC117642303</name>
</gene>
<dbReference type="PANTHER" id="PTHR37685">
    <property type="entry name" value="GEO11136P1-RELATED"/>
    <property type="match status" value="1"/>
</dbReference>
<keyword evidence="2" id="KW-0732">Signal</keyword>
<accession>A0A6P8YI27</accession>
<evidence type="ECO:0000313" key="3">
    <source>
        <dbReference type="Proteomes" id="UP000515158"/>
    </source>
</evidence>
<dbReference type="AlphaFoldDB" id="A0A6P8YI27"/>
<reference evidence="4" key="1">
    <citation type="submission" date="2025-08" db="UniProtKB">
        <authorList>
            <consortium name="RefSeq"/>
        </authorList>
    </citation>
    <scope>IDENTIFICATION</scope>
    <source>
        <tissue evidence="4">Total insect</tissue>
    </source>
</reference>
<organism evidence="4">
    <name type="scientific">Thrips palmi</name>
    <name type="common">Melon thrips</name>
    <dbReference type="NCBI Taxonomy" id="161013"/>
    <lineage>
        <taxon>Eukaryota</taxon>
        <taxon>Metazoa</taxon>
        <taxon>Ecdysozoa</taxon>
        <taxon>Arthropoda</taxon>
        <taxon>Hexapoda</taxon>
        <taxon>Insecta</taxon>
        <taxon>Pterygota</taxon>
        <taxon>Neoptera</taxon>
        <taxon>Paraneoptera</taxon>
        <taxon>Thysanoptera</taxon>
        <taxon>Terebrantia</taxon>
        <taxon>Thripoidea</taxon>
        <taxon>Thripidae</taxon>
        <taxon>Thrips</taxon>
    </lineage>
</organism>
<name>A0A6P8YI27_THRPL</name>
<dbReference type="Proteomes" id="UP000515158">
    <property type="component" value="Unplaced"/>
</dbReference>
<dbReference type="Pfam" id="PF15868">
    <property type="entry name" value="MBF2"/>
    <property type="match status" value="1"/>
</dbReference>
<proteinExistence type="predicted"/>
<evidence type="ECO:0000256" key="2">
    <source>
        <dbReference type="SAM" id="SignalP"/>
    </source>
</evidence>
<dbReference type="PANTHER" id="PTHR37685:SF1">
    <property type="entry name" value="GEO11136P1-RELATED"/>
    <property type="match status" value="1"/>
</dbReference>
<feature type="region of interest" description="Disordered" evidence="1">
    <location>
        <begin position="145"/>
        <end position="191"/>
    </location>
</feature>
<protein>
    <submittedName>
        <fullName evidence="4">Uncharacterized protein LOC117642303</fullName>
    </submittedName>
</protein>
<keyword evidence="3" id="KW-1185">Reference proteome</keyword>
<feature type="compositionally biased region" description="Low complexity" evidence="1">
    <location>
        <begin position="154"/>
        <end position="191"/>
    </location>
</feature>
<evidence type="ECO:0000313" key="4">
    <source>
        <dbReference type="RefSeq" id="XP_034236266.1"/>
    </source>
</evidence>
<dbReference type="InParanoid" id="A0A6P8YI27"/>
<feature type="chain" id="PRO_5027879329" evidence="2">
    <location>
        <begin position="27"/>
        <end position="191"/>
    </location>
</feature>